<name>A0A1G6IQU0_9GAMM</name>
<dbReference type="EMBL" id="FMYL01000009">
    <property type="protein sequence ID" value="SDC08783.1"/>
    <property type="molecule type" value="Genomic_DNA"/>
</dbReference>
<evidence type="ECO:0000313" key="3">
    <source>
        <dbReference type="Proteomes" id="UP000242501"/>
    </source>
</evidence>
<dbReference type="STRING" id="1219383.SAMN05421733_1094"/>
<feature type="domain" description="HipA-like kinase" evidence="1">
    <location>
        <begin position="52"/>
        <end position="173"/>
    </location>
</feature>
<dbReference type="OrthoDB" id="9128719at2"/>
<dbReference type="AlphaFoldDB" id="A0A1G6IQU0"/>
<organism evidence="2 3">
    <name type="scientific">Acinetobacter boissieri</name>
    <dbReference type="NCBI Taxonomy" id="1219383"/>
    <lineage>
        <taxon>Bacteria</taxon>
        <taxon>Pseudomonadati</taxon>
        <taxon>Pseudomonadota</taxon>
        <taxon>Gammaproteobacteria</taxon>
        <taxon>Moraxellales</taxon>
        <taxon>Moraxellaceae</taxon>
        <taxon>Acinetobacter</taxon>
    </lineage>
</organism>
<gene>
    <name evidence="2" type="ORF">SAMN05421733_1094</name>
</gene>
<sequence>MKMEKFIQNNLLLGRLCEGAEKISGGQHPMFKGSVVTKDGETEAYIKNCSKFSVVFTEVIVALIGRMYDLPIPCPIIIKLDPDHPDIAVAKTTYLFASKAQIAPNFERFLRNFDEKEQIILEHKDINKIITFDELVANPDRTGGNILYDGTDIQLIDHEYCFHEKQNPMDSISDLCKTENLADVYRYHKGHNDVTVSKTMKNIRSYIKSQIDTTTNDSLDAISSINFLGIDYNKRVEFVRNFILTRLPVLGVLIEASISNNKEDDDLLSQGGGYV</sequence>
<evidence type="ECO:0000313" key="2">
    <source>
        <dbReference type="EMBL" id="SDC08783.1"/>
    </source>
</evidence>
<dbReference type="RefSeq" id="WP_092749115.1">
    <property type="nucleotide sequence ID" value="NZ_FMYL01000009.1"/>
</dbReference>
<dbReference type="Pfam" id="PF20613">
    <property type="entry name" value="HipA_2"/>
    <property type="match status" value="1"/>
</dbReference>
<proteinExistence type="predicted"/>
<dbReference type="InterPro" id="IPR046748">
    <property type="entry name" value="HipA_2"/>
</dbReference>
<protein>
    <recommendedName>
        <fullName evidence="1">HipA-like kinase domain-containing protein</fullName>
    </recommendedName>
</protein>
<accession>A0A1G6IQU0</accession>
<reference evidence="3" key="1">
    <citation type="submission" date="2016-09" db="EMBL/GenBank/DDBJ databases">
        <authorList>
            <person name="Varghese N."/>
            <person name="Submissions S."/>
        </authorList>
    </citation>
    <scope>NUCLEOTIDE SEQUENCE [LARGE SCALE GENOMIC DNA]</scope>
    <source>
        <strain evidence="3">ANC 4422</strain>
    </source>
</reference>
<keyword evidence="3" id="KW-1185">Reference proteome</keyword>
<evidence type="ECO:0000259" key="1">
    <source>
        <dbReference type="Pfam" id="PF20613"/>
    </source>
</evidence>
<dbReference type="Proteomes" id="UP000242501">
    <property type="component" value="Unassembled WGS sequence"/>
</dbReference>